<dbReference type="InterPro" id="IPR000719">
    <property type="entry name" value="Prot_kinase_dom"/>
</dbReference>
<feature type="compositionally biased region" description="Gly residues" evidence="1">
    <location>
        <begin position="1"/>
        <end position="11"/>
    </location>
</feature>
<feature type="transmembrane region" description="Helical" evidence="2">
    <location>
        <begin position="672"/>
        <end position="696"/>
    </location>
</feature>
<sequence length="825" mass="87945">MGEFGGPGDGGTTPPRETRRDAGATRRDPRVPGPREAPPGGAGATRRDGEAAGGSLMRLPAALAERYEAVAELPVQGAESDLLLVREPGGADEYVVKIFRRGYRADREVWEKLPGLDSPHVLRILETGHADGRDYEITAYAPDGNLRALMAGPLPPETVAEIAAQLAAGVAALHRAGIVHRDLKPENVLVLATAPLRVAIADFGLSKVLDQSVVFASSSRTLAYAAPESLSGQVSPARDWWSLGMIVRELATGRAPFLGLSETVVVDHLATRPVPADDVADPRLRLLCRGLLARDPRRRWAAEQVTEWLDGGSPPVAEETHAPPGTGLPFKGRRYADRAELARALVEEWEHAALYFFGRGETGEAWRSLREWLSDVQDDGRIELIDGYLTARLPPDVKLLHLVRWLDPALPPHYLGRRVTAEDLPGLAALAADPGHPDHRTACLLGRGLWEQDLLRVLAGFEGAGELARVGDQWRAHVAAWNDLARWLRGQAAGPPGLAARLPDAGTDGAGVRVAGPPGPADDPPVVLFTLLALAARPAETRRLLADASASARAAVAEPVPWFAWLADGAGDDPLRHLAVVRAAPEAVLETESRARDRHAAERRDEALRAQWAEQERLRLAGRGAAMTRAVLWTLPLLALWLLGSAVVDALFGGVDGPRTTSAGFHLQKSSWVSFSLLAVFSVLAWAVHCACEVVVARAQGKDYLLYGPWSWMSKVLGAGGRGLSKASQTMSGAAQRTGRRGCGVLLLAGTVPLLIILLLLGAVTSVAALLWILLLLAVPAAHAVGAGLRLHRWREDRAAGPPGVRPAGPAGRPAHPTDRPGGTA</sequence>
<accession>A0ABX8R217</accession>
<dbReference type="PANTHER" id="PTHR24348">
    <property type="entry name" value="SERINE/THREONINE-PROTEIN KINASE UNC-51-RELATED"/>
    <property type="match status" value="1"/>
</dbReference>
<evidence type="ECO:0000256" key="2">
    <source>
        <dbReference type="SAM" id="Phobius"/>
    </source>
</evidence>
<gene>
    <name evidence="4" type="ORF">AGRA3207_005800</name>
</gene>
<keyword evidence="4" id="KW-0418">Kinase</keyword>
<evidence type="ECO:0000313" key="4">
    <source>
        <dbReference type="EMBL" id="QXJ24469.1"/>
    </source>
</evidence>
<dbReference type="Pfam" id="PF00069">
    <property type="entry name" value="Pkinase"/>
    <property type="match status" value="1"/>
</dbReference>
<dbReference type="InterPro" id="IPR008271">
    <property type="entry name" value="Ser/Thr_kinase_AS"/>
</dbReference>
<name>A0ABX8R217_9ACTN</name>
<feature type="transmembrane region" description="Helical" evidence="2">
    <location>
        <begin position="630"/>
        <end position="652"/>
    </location>
</feature>
<dbReference type="SUPFAM" id="SSF56112">
    <property type="entry name" value="Protein kinase-like (PK-like)"/>
    <property type="match status" value="1"/>
</dbReference>
<dbReference type="Proteomes" id="UP001049518">
    <property type="component" value="Chromosome"/>
</dbReference>
<keyword evidence="2" id="KW-1133">Transmembrane helix</keyword>
<keyword evidence="2" id="KW-0812">Transmembrane</keyword>
<organism evidence="4 5">
    <name type="scientific">Actinomadura graeca</name>
    <dbReference type="NCBI Taxonomy" id="2750812"/>
    <lineage>
        <taxon>Bacteria</taxon>
        <taxon>Bacillati</taxon>
        <taxon>Actinomycetota</taxon>
        <taxon>Actinomycetes</taxon>
        <taxon>Streptosporangiales</taxon>
        <taxon>Thermomonosporaceae</taxon>
        <taxon>Actinomadura</taxon>
    </lineage>
</organism>
<keyword evidence="2" id="KW-0472">Membrane</keyword>
<dbReference type="GO" id="GO:0016301">
    <property type="term" value="F:kinase activity"/>
    <property type="evidence" value="ECO:0007669"/>
    <property type="project" value="UniProtKB-KW"/>
</dbReference>
<feature type="transmembrane region" description="Helical" evidence="2">
    <location>
        <begin position="745"/>
        <end position="764"/>
    </location>
</feature>
<dbReference type="InterPro" id="IPR045269">
    <property type="entry name" value="Atg1-like"/>
</dbReference>
<evidence type="ECO:0000259" key="3">
    <source>
        <dbReference type="PROSITE" id="PS50011"/>
    </source>
</evidence>
<protein>
    <submittedName>
        <fullName evidence="4">Protein kinase</fullName>
    </submittedName>
</protein>
<feature type="transmembrane region" description="Helical" evidence="2">
    <location>
        <begin position="770"/>
        <end position="789"/>
    </location>
</feature>
<keyword evidence="5" id="KW-1185">Reference proteome</keyword>
<dbReference type="PROSITE" id="PS00108">
    <property type="entry name" value="PROTEIN_KINASE_ST"/>
    <property type="match status" value="1"/>
</dbReference>
<evidence type="ECO:0000313" key="5">
    <source>
        <dbReference type="Proteomes" id="UP001049518"/>
    </source>
</evidence>
<dbReference type="EMBL" id="CP059572">
    <property type="protein sequence ID" value="QXJ24469.1"/>
    <property type="molecule type" value="Genomic_DNA"/>
</dbReference>
<feature type="compositionally biased region" description="Basic and acidic residues" evidence="1">
    <location>
        <begin position="16"/>
        <end position="30"/>
    </location>
</feature>
<feature type="compositionally biased region" description="Low complexity" evidence="1">
    <location>
        <begin position="800"/>
        <end position="815"/>
    </location>
</feature>
<reference evidence="4" key="1">
    <citation type="submission" date="2020-07" db="EMBL/GenBank/DDBJ databases">
        <authorList>
            <person name="Tarantini F.S."/>
            <person name="Hong K.W."/>
            <person name="Chan K.G."/>
        </authorList>
    </citation>
    <scope>NUCLEOTIDE SEQUENCE</scope>
    <source>
        <strain evidence="4">32-07</strain>
    </source>
</reference>
<keyword evidence="4" id="KW-0808">Transferase</keyword>
<proteinExistence type="predicted"/>
<evidence type="ECO:0000256" key="1">
    <source>
        <dbReference type="SAM" id="MobiDB-lite"/>
    </source>
</evidence>
<feature type="region of interest" description="Disordered" evidence="1">
    <location>
        <begin position="1"/>
        <end position="52"/>
    </location>
</feature>
<feature type="domain" description="Protein kinase" evidence="3">
    <location>
        <begin position="42"/>
        <end position="309"/>
    </location>
</feature>
<dbReference type="InterPro" id="IPR011009">
    <property type="entry name" value="Kinase-like_dom_sf"/>
</dbReference>
<dbReference type="PROSITE" id="PS50011">
    <property type="entry name" value="PROTEIN_KINASE_DOM"/>
    <property type="match status" value="1"/>
</dbReference>
<dbReference type="Gene3D" id="1.10.510.10">
    <property type="entry name" value="Transferase(Phosphotransferase) domain 1"/>
    <property type="match status" value="1"/>
</dbReference>
<feature type="region of interest" description="Disordered" evidence="1">
    <location>
        <begin position="799"/>
        <end position="825"/>
    </location>
</feature>
<dbReference type="SMART" id="SM00220">
    <property type="entry name" value="S_TKc"/>
    <property type="match status" value="1"/>
</dbReference>